<sequence length="70" mass="7980">MNVKASNFGKRRSERIRRKKKTLFHKAFLLGKEDGIEIAMIVLQQGRYSTYSSITRHVANSKEAVSAGLR</sequence>
<dbReference type="OrthoDB" id="1898716at2759"/>
<name>A0A9N9LQQ3_9HELO</name>
<dbReference type="Proteomes" id="UP000701801">
    <property type="component" value="Unassembled WGS sequence"/>
</dbReference>
<evidence type="ECO:0000313" key="2">
    <source>
        <dbReference type="Proteomes" id="UP000701801"/>
    </source>
</evidence>
<protein>
    <recommendedName>
        <fullName evidence="3">MADS-box domain-containing protein</fullName>
    </recommendedName>
</protein>
<gene>
    <name evidence="1" type="ORF">HYALB_00011918</name>
</gene>
<accession>A0A9N9LQQ3</accession>
<dbReference type="AlphaFoldDB" id="A0A9N9LQQ3"/>
<comment type="caution">
    <text evidence="1">The sequence shown here is derived from an EMBL/GenBank/DDBJ whole genome shotgun (WGS) entry which is preliminary data.</text>
</comment>
<organism evidence="1 2">
    <name type="scientific">Hymenoscyphus albidus</name>
    <dbReference type="NCBI Taxonomy" id="595503"/>
    <lineage>
        <taxon>Eukaryota</taxon>
        <taxon>Fungi</taxon>
        <taxon>Dikarya</taxon>
        <taxon>Ascomycota</taxon>
        <taxon>Pezizomycotina</taxon>
        <taxon>Leotiomycetes</taxon>
        <taxon>Helotiales</taxon>
        <taxon>Helotiaceae</taxon>
        <taxon>Hymenoscyphus</taxon>
    </lineage>
</organism>
<keyword evidence="2" id="KW-1185">Reference proteome</keyword>
<dbReference type="EMBL" id="CAJVRM010000320">
    <property type="protein sequence ID" value="CAG8979564.1"/>
    <property type="molecule type" value="Genomic_DNA"/>
</dbReference>
<evidence type="ECO:0000313" key="1">
    <source>
        <dbReference type="EMBL" id="CAG8979564.1"/>
    </source>
</evidence>
<evidence type="ECO:0008006" key="3">
    <source>
        <dbReference type="Google" id="ProtNLM"/>
    </source>
</evidence>
<reference evidence="1" key="1">
    <citation type="submission" date="2021-07" db="EMBL/GenBank/DDBJ databases">
        <authorList>
            <person name="Durling M."/>
        </authorList>
    </citation>
    <scope>NUCLEOTIDE SEQUENCE</scope>
</reference>
<proteinExistence type="predicted"/>